<organism evidence="1 2">
    <name type="scientific">Auriscalpium vulgare</name>
    <dbReference type="NCBI Taxonomy" id="40419"/>
    <lineage>
        <taxon>Eukaryota</taxon>
        <taxon>Fungi</taxon>
        <taxon>Dikarya</taxon>
        <taxon>Basidiomycota</taxon>
        <taxon>Agaricomycotina</taxon>
        <taxon>Agaricomycetes</taxon>
        <taxon>Russulales</taxon>
        <taxon>Auriscalpiaceae</taxon>
        <taxon>Auriscalpium</taxon>
    </lineage>
</organism>
<keyword evidence="2" id="KW-1185">Reference proteome</keyword>
<protein>
    <submittedName>
        <fullName evidence="1">Uncharacterized protein</fullName>
    </submittedName>
</protein>
<evidence type="ECO:0000313" key="1">
    <source>
        <dbReference type="EMBL" id="KAI0042145.1"/>
    </source>
</evidence>
<dbReference type="Proteomes" id="UP000814033">
    <property type="component" value="Unassembled WGS sequence"/>
</dbReference>
<name>A0ACB8RDF7_9AGAM</name>
<evidence type="ECO:0000313" key="2">
    <source>
        <dbReference type="Proteomes" id="UP000814033"/>
    </source>
</evidence>
<proteinExistence type="predicted"/>
<gene>
    <name evidence="1" type="ORF">FA95DRAFT_1610446</name>
</gene>
<sequence length="120" mass="13431">MPVRPSAKALGKRRVIEQEKADQAFNLDDIFYERTDAGRFGPPPHEDSNSADSDSDHDASRTHHPHVHYVYDAVAKRPQRSCASSSLRRSTACIESRGTFTGDPVTRRRRCAARANGFSF</sequence>
<dbReference type="EMBL" id="MU276082">
    <property type="protein sequence ID" value="KAI0042145.1"/>
    <property type="molecule type" value="Genomic_DNA"/>
</dbReference>
<comment type="caution">
    <text evidence="1">The sequence shown here is derived from an EMBL/GenBank/DDBJ whole genome shotgun (WGS) entry which is preliminary data.</text>
</comment>
<reference evidence="1" key="1">
    <citation type="submission" date="2021-02" db="EMBL/GenBank/DDBJ databases">
        <authorList>
            <consortium name="DOE Joint Genome Institute"/>
            <person name="Ahrendt S."/>
            <person name="Looney B.P."/>
            <person name="Miyauchi S."/>
            <person name="Morin E."/>
            <person name="Drula E."/>
            <person name="Courty P.E."/>
            <person name="Chicoki N."/>
            <person name="Fauchery L."/>
            <person name="Kohler A."/>
            <person name="Kuo A."/>
            <person name="Labutti K."/>
            <person name="Pangilinan J."/>
            <person name="Lipzen A."/>
            <person name="Riley R."/>
            <person name="Andreopoulos W."/>
            <person name="He G."/>
            <person name="Johnson J."/>
            <person name="Barry K.W."/>
            <person name="Grigoriev I.V."/>
            <person name="Nagy L."/>
            <person name="Hibbett D."/>
            <person name="Henrissat B."/>
            <person name="Matheny P.B."/>
            <person name="Labbe J."/>
            <person name="Martin F."/>
        </authorList>
    </citation>
    <scope>NUCLEOTIDE SEQUENCE</scope>
    <source>
        <strain evidence="1">FP105234-sp</strain>
    </source>
</reference>
<accession>A0ACB8RDF7</accession>
<reference evidence="1" key="2">
    <citation type="journal article" date="2022" name="New Phytol.">
        <title>Evolutionary transition to the ectomycorrhizal habit in the genomes of a hyperdiverse lineage of mushroom-forming fungi.</title>
        <authorList>
            <person name="Looney B."/>
            <person name="Miyauchi S."/>
            <person name="Morin E."/>
            <person name="Drula E."/>
            <person name="Courty P.E."/>
            <person name="Kohler A."/>
            <person name="Kuo A."/>
            <person name="LaButti K."/>
            <person name="Pangilinan J."/>
            <person name="Lipzen A."/>
            <person name="Riley R."/>
            <person name="Andreopoulos W."/>
            <person name="He G."/>
            <person name="Johnson J."/>
            <person name="Nolan M."/>
            <person name="Tritt A."/>
            <person name="Barry K.W."/>
            <person name="Grigoriev I.V."/>
            <person name="Nagy L.G."/>
            <person name="Hibbett D."/>
            <person name="Henrissat B."/>
            <person name="Matheny P.B."/>
            <person name="Labbe J."/>
            <person name="Martin F.M."/>
        </authorList>
    </citation>
    <scope>NUCLEOTIDE SEQUENCE</scope>
    <source>
        <strain evidence="1">FP105234-sp</strain>
    </source>
</reference>